<dbReference type="AlphaFoldDB" id="A0AAE0WXM0"/>
<keyword evidence="1" id="KW-0732">Signal</keyword>
<sequence>MRATHASVASLASLLIQLATAKIHYGIANYANGNKDHATWVDGEDACQYTYIGNAFTNPCDFNDRIFFLPNGTDCQLTGCNDIDISASTLTEVDTTNAWPAKFDDWYNAASGCEDQYGGYYVDQW</sequence>
<reference evidence="2" key="1">
    <citation type="submission" date="2023-07" db="EMBL/GenBank/DDBJ databases">
        <title>Black Yeasts Isolated from many extreme environments.</title>
        <authorList>
            <person name="Coleine C."/>
            <person name="Stajich J.E."/>
            <person name="Selbmann L."/>
        </authorList>
    </citation>
    <scope>NUCLEOTIDE SEQUENCE</scope>
    <source>
        <strain evidence="2">CCFEE 5485</strain>
    </source>
</reference>
<comment type="caution">
    <text evidence="2">The sequence shown here is derived from an EMBL/GenBank/DDBJ whole genome shotgun (WGS) entry which is preliminary data.</text>
</comment>
<keyword evidence="3" id="KW-1185">Reference proteome</keyword>
<dbReference type="Proteomes" id="UP001274830">
    <property type="component" value="Unassembled WGS sequence"/>
</dbReference>
<feature type="signal peptide" evidence="1">
    <location>
        <begin position="1"/>
        <end position="21"/>
    </location>
</feature>
<protein>
    <submittedName>
        <fullName evidence="2">Uncharacterized protein</fullName>
    </submittedName>
</protein>
<evidence type="ECO:0000313" key="3">
    <source>
        <dbReference type="Proteomes" id="UP001274830"/>
    </source>
</evidence>
<evidence type="ECO:0000256" key="1">
    <source>
        <dbReference type="SAM" id="SignalP"/>
    </source>
</evidence>
<organism evidence="2 3">
    <name type="scientific">Recurvomyces mirabilis</name>
    <dbReference type="NCBI Taxonomy" id="574656"/>
    <lineage>
        <taxon>Eukaryota</taxon>
        <taxon>Fungi</taxon>
        <taxon>Dikarya</taxon>
        <taxon>Ascomycota</taxon>
        <taxon>Pezizomycotina</taxon>
        <taxon>Dothideomycetes</taxon>
        <taxon>Dothideomycetidae</taxon>
        <taxon>Mycosphaerellales</taxon>
        <taxon>Teratosphaeriaceae</taxon>
        <taxon>Recurvomyces</taxon>
    </lineage>
</organism>
<evidence type="ECO:0000313" key="2">
    <source>
        <dbReference type="EMBL" id="KAK3680247.1"/>
    </source>
</evidence>
<name>A0AAE0WXM0_9PEZI</name>
<proteinExistence type="predicted"/>
<feature type="chain" id="PRO_5041916177" evidence="1">
    <location>
        <begin position="22"/>
        <end position="125"/>
    </location>
</feature>
<dbReference type="EMBL" id="JAUTXT010000001">
    <property type="protein sequence ID" value="KAK3680247.1"/>
    <property type="molecule type" value="Genomic_DNA"/>
</dbReference>
<accession>A0AAE0WXM0</accession>
<gene>
    <name evidence="2" type="ORF">LTR78_000625</name>
</gene>